<keyword evidence="1" id="KW-0472">Membrane</keyword>
<dbReference type="Proteomes" id="UP000583800">
    <property type="component" value="Unassembled WGS sequence"/>
</dbReference>
<gene>
    <name evidence="2" type="ORF">FHU36_007596</name>
</gene>
<feature type="transmembrane region" description="Helical" evidence="1">
    <location>
        <begin position="52"/>
        <end position="74"/>
    </location>
</feature>
<evidence type="ECO:0000313" key="2">
    <source>
        <dbReference type="EMBL" id="MBB6351024.1"/>
    </source>
</evidence>
<name>A0A7X0C9R3_9ACTN</name>
<reference evidence="2 3" key="1">
    <citation type="submission" date="2020-08" db="EMBL/GenBank/DDBJ databases">
        <title>Sequencing the genomes of 1000 actinobacteria strains.</title>
        <authorList>
            <person name="Klenk H.-P."/>
        </authorList>
    </citation>
    <scope>NUCLEOTIDE SEQUENCE [LARGE SCALE GENOMIC DNA]</scope>
    <source>
        <strain evidence="2 3">DSM 45913</strain>
    </source>
</reference>
<proteinExistence type="predicted"/>
<evidence type="ECO:0000256" key="1">
    <source>
        <dbReference type="SAM" id="Phobius"/>
    </source>
</evidence>
<evidence type="ECO:0000313" key="3">
    <source>
        <dbReference type="Proteomes" id="UP000583800"/>
    </source>
</evidence>
<protein>
    <submittedName>
        <fullName evidence="2">Uncharacterized protein</fullName>
    </submittedName>
</protein>
<comment type="caution">
    <text evidence="2">The sequence shown here is derived from an EMBL/GenBank/DDBJ whole genome shotgun (WGS) entry which is preliminary data.</text>
</comment>
<sequence length="81" mass="8651">MTMWLRDRQGTEPLTARSPLGARRVLSLLALALGAAAAVYFVTRAVSTGEEVWAWEAAIAAAVSLIAAVDLAVLSRRRTRG</sequence>
<dbReference type="AlphaFoldDB" id="A0A7X0C9R3"/>
<keyword evidence="3" id="KW-1185">Reference proteome</keyword>
<accession>A0A7X0C9R3</accession>
<keyword evidence="1" id="KW-1133">Transmembrane helix</keyword>
<dbReference type="InterPro" id="IPR045924">
    <property type="entry name" value="DUF6343"/>
</dbReference>
<feature type="transmembrane region" description="Helical" evidence="1">
    <location>
        <begin position="25"/>
        <end position="46"/>
    </location>
</feature>
<dbReference type="EMBL" id="JACHJB010000003">
    <property type="protein sequence ID" value="MBB6351024.1"/>
    <property type="molecule type" value="Genomic_DNA"/>
</dbReference>
<keyword evidence="1" id="KW-0812">Transmembrane</keyword>
<organism evidence="2 3">
    <name type="scientific">Nonomuraea muscovyensis</name>
    <dbReference type="NCBI Taxonomy" id="1124761"/>
    <lineage>
        <taxon>Bacteria</taxon>
        <taxon>Bacillati</taxon>
        <taxon>Actinomycetota</taxon>
        <taxon>Actinomycetes</taxon>
        <taxon>Streptosporangiales</taxon>
        <taxon>Streptosporangiaceae</taxon>
        <taxon>Nonomuraea</taxon>
    </lineage>
</organism>
<dbReference type="Pfam" id="PF19870">
    <property type="entry name" value="DUF6343"/>
    <property type="match status" value="1"/>
</dbReference>